<dbReference type="Gene3D" id="2.20.200.10">
    <property type="entry name" value="Outer membrane efflux proteins (OEP)"/>
    <property type="match status" value="1"/>
</dbReference>
<dbReference type="Gene3D" id="1.20.1600.10">
    <property type="entry name" value="Outer membrane efflux proteins (OEP)"/>
    <property type="match status" value="1"/>
</dbReference>
<reference evidence="3" key="1">
    <citation type="journal article" date="2022" name="bioRxiv">
        <title>Thiovibrio frasassiensisgen. nov., sp. nov., an autotrophic, elemental sulfur disproportionating bacterium isolated from sulfidic karst sediment, and proposal of Thiovibrionaceae fam. nov.</title>
        <authorList>
            <person name="Aronson H."/>
            <person name="Thomas C."/>
            <person name="Bhattacharyya M."/>
            <person name="Eckstein S."/>
            <person name="Jensen S."/>
            <person name="Barco R."/>
            <person name="Macalady J."/>
            <person name="Amend J."/>
        </authorList>
    </citation>
    <scope>NUCLEOTIDE SEQUENCE</scope>
    <source>
        <strain evidence="3">RS19-109</strain>
    </source>
</reference>
<evidence type="ECO:0000256" key="2">
    <source>
        <dbReference type="RuleBase" id="RU362097"/>
    </source>
</evidence>
<dbReference type="InterPro" id="IPR010131">
    <property type="entry name" value="MdtP/NodT-like"/>
</dbReference>
<accession>A0A9X4MF50</accession>
<gene>
    <name evidence="3" type="ORF">OLX77_03205</name>
</gene>
<dbReference type="GO" id="GO:0005886">
    <property type="term" value="C:plasma membrane"/>
    <property type="evidence" value="ECO:0007669"/>
    <property type="project" value="UniProtKB-SubCell"/>
</dbReference>
<feature type="signal peptide" evidence="2">
    <location>
        <begin position="1"/>
        <end position="23"/>
    </location>
</feature>
<proteinExistence type="inferred from homology"/>
<protein>
    <submittedName>
        <fullName evidence="3">Efflux transporter outer membrane subunit</fullName>
    </submittedName>
</protein>
<dbReference type="GO" id="GO:0015562">
    <property type="term" value="F:efflux transmembrane transporter activity"/>
    <property type="evidence" value="ECO:0007669"/>
    <property type="project" value="InterPro"/>
</dbReference>
<dbReference type="RefSeq" id="WP_307632141.1">
    <property type="nucleotide sequence ID" value="NZ_JAPHEH010000001.1"/>
</dbReference>
<comment type="caution">
    <text evidence="3">The sequence shown here is derived from an EMBL/GenBank/DDBJ whole genome shotgun (WGS) entry which is preliminary data.</text>
</comment>
<keyword evidence="2" id="KW-1134">Transmembrane beta strand</keyword>
<reference evidence="3" key="2">
    <citation type="submission" date="2022-10" db="EMBL/GenBank/DDBJ databases">
        <authorList>
            <person name="Aronson H.S."/>
        </authorList>
    </citation>
    <scope>NUCLEOTIDE SEQUENCE</scope>
    <source>
        <strain evidence="3">RS19-109</strain>
    </source>
</reference>
<keyword evidence="2" id="KW-0449">Lipoprotein</keyword>
<dbReference type="PANTHER" id="PTHR30203">
    <property type="entry name" value="OUTER MEMBRANE CATION EFFLUX PROTEIN"/>
    <property type="match status" value="1"/>
</dbReference>
<dbReference type="PANTHER" id="PTHR30203:SF25">
    <property type="entry name" value="OUTER MEMBRANE PROTEIN-RELATED"/>
    <property type="match status" value="1"/>
</dbReference>
<comment type="subcellular location">
    <subcellularLocation>
        <location evidence="2">Cell membrane</location>
        <topology evidence="2">Lipid-anchor</topology>
    </subcellularLocation>
</comment>
<organism evidence="3 4">
    <name type="scientific">Thiovibrio frasassiensis</name>
    <dbReference type="NCBI Taxonomy" id="2984131"/>
    <lineage>
        <taxon>Bacteria</taxon>
        <taxon>Pseudomonadati</taxon>
        <taxon>Thermodesulfobacteriota</taxon>
        <taxon>Desulfobulbia</taxon>
        <taxon>Desulfobulbales</taxon>
        <taxon>Thiovibrionaceae</taxon>
        <taxon>Thiovibrio</taxon>
    </lineage>
</organism>
<comment type="similarity">
    <text evidence="1 2">Belongs to the outer membrane factor (OMF) (TC 1.B.17) family.</text>
</comment>
<dbReference type="Pfam" id="PF02321">
    <property type="entry name" value="OEP"/>
    <property type="match status" value="2"/>
</dbReference>
<evidence type="ECO:0000256" key="1">
    <source>
        <dbReference type="ARBA" id="ARBA00007613"/>
    </source>
</evidence>
<keyword evidence="2" id="KW-0732">Signal</keyword>
<dbReference type="NCBIfam" id="TIGR01845">
    <property type="entry name" value="outer_NodT"/>
    <property type="match status" value="1"/>
</dbReference>
<evidence type="ECO:0000313" key="4">
    <source>
        <dbReference type="Proteomes" id="UP001154240"/>
    </source>
</evidence>
<dbReference type="PROSITE" id="PS51257">
    <property type="entry name" value="PROKAR_LIPOPROTEIN"/>
    <property type="match status" value="1"/>
</dbReference>
<dbReference type="SUPFAM" id="SSF56954">
    <property type="entry name" value="Outer membrane efflux proteins (OEP)"/>
    <property type="match status" value="1"/>
</dbReference>
<dbReference type="InterPro" id="IPR003423">
    <property type="entry name" value="OMP_efflux"/>
</dbReference>
<keyword evidence="4" id="KW-1185">Reference proteome</keyword>
<keyword evidence="2" id="KW-0812">Transmembrane</keyword>
<sequence>MNRTTYRTSLALCLCLPLLTSCALGPDFLRPETKVSSQWLGQPPPAGEAAPTVEQNLAQWWTVFNDPQLTSLIERGMQANLDLRMAESRIRQARASMGIAGADLGPTVNTAASLTRSRTPASASRSEVATGNLYQMGFDAGWEIDLFGGLRRGVEAAGADYEAAVESRSDLLVSLSAEVASNYLNLRSLQQRLAIARENLTAQKHTTDLTRQRFDAGFASKLDLVRAEALAANTAGQIPLLEAQVRQTIYSLSLLLGGEPAALLEELSPEGALPTAQATVPVGLPSDLLLRRPDIRKAVAKLHAATARIGVAKSDLFPKFTISGALGYQNSNSNALFFPASSFWSLGPALNWPLFDMGRTRANLELKKAVQEEELLAYEQTVLNALREVENALIASTKEEEHRQAMAQAVAANRSAVELATALYTAGQNDFLAVLDAQRSLYAAEDSLAQSSRTVSTNLVALFKALGGGWQTVEPATPAGSDS</sequence>
<feature type="chain" id="PRO_5041012389" evidence="2">
    <location>
        <begin position="24"/>
        <end position="483"/>
    </location>
</feature>
<dbReference type="AlphaFoldDB" id="A0A9X4MF50"/>
<keyword evidence="2" id="KW-0564">Palmitate</keyword>
<dbReference type="EMBL" id="JAPHEH010000001">
    <property type="protein sequence ID" value="MDG4475166.1"/>
    <property type="molecule type" value="Genomic_DNA"/>
</dbReference>
<evidence type="ECO:0000313" key="3">
    <source>
        <dbReference type="EMBL" id="MDG4475166.1"/>
    </source>
</evidence>
<keyword evidence="2" id="KW-0472">Membrane</keyword>
<name>A0A9X4MF50_9BACT</name>
<dbReference type="Proteomes" id="UP001154240">
    <property type="component" value="Unassembled WGS sequence"/>
</dbReference>